<protein>
    <recommendedName>
        <fullName evidence="16">cholesterol 7-desaturase</fullName>
        <ecNumber evidence="16">1.14.19.21</ecNumber>
    </recommendedName>
    <alternativeName>
        <fullName evidence="17">Rieske-type oxygenase</fullName>
    </alternativeName>
</protein>
<evidence type="ECO:0000256" key="14">
    <source>
        <dbReference type="ARBA" id="ARBA00025712"/>
    </source>
</evidence>
<keyword evidence="6" id="KW-0479">Metal-binding</keyword>
<comment type="caution">
    <text evidence="23">The sequence shown here is derived from an EMBL/GenBank/DDBJ whole genome shotgun (WGS) entry which is preliminary data.</text>
</comment>
<dbReference type="InterPro" id="IPR045605">
    <property type="entry name" value="KshA-like_C"/>
</dbReference>
<name>A0A936NCN8_9ACTN</name>
<dbReference type="PROSITE" id="PS51296">
    <property type="entry name" value="RIESKE"/>
    <property type="match status" value="1"/>
</dbReference>
<comment type="pathway">
    <text evidence="3">Hormone biosynthesis.</text>
</comment>
<keyword evidence="5" id="KW-0001">2Fe-2S</keyword>
<comment type="similarity">
    <text evidence="15">Belongs to the cholesterol 7-desaturase family.</text>
</comment>
<dbReference type="Gene3D" id="3.90.380.10">
    <property type="entry name" value="Naphthalene 1,2-dioxygenase Alpha Subunit, Chain A, domain 1"/>
    <property type="match status" value="1"/>
</dbReference>
<dbReference type="InterPro" id="IPR050584">
    <property type="entry name" value="Cholesterol_7-desaturase"/>
</dbReference>
<dbReference type="CDD" id="cd03469">
    <property type="entry name" value="Rieske_RO_Alpha_N"/>
    <property type="match status" value="1"/>
</dbReference>
<evidence type="ECO:0000256" key="10">
    <source>
        <dbReference type="ARBA" id="ARBA00023004"/>
    </source>
</evidence>
<keyword evidence="4" id="KW-0812">Transmembrane</keyword>
<evidence type="ECO:0000256" key="5">
    <source>
        <dbReference type="ARBA" id="ARBA00022714"/>
    </source>
</evidence>
<feature type="region of interest" description="Disordered" evidence="21">
    <location>
        <begin position="328"/>
        <end position="357"/>
    </location>
</feature>
<keyword evidence="11" id="KW-0411">Iron-sulfur</keyword>
<organism evidence="23 24">
    <name type="scientific">Candidatus Neomicrothrix subdominans</name>
    <dbReference type="NCBI Taxonomy" id="2954438"/>
    <lineage>
        <taxon>Bacteria</taxon>
        <taxon>Bacillati</taxon>
        <taxon>Actinomycetota</taxon>
        <taxon>Acidimicrobiia</taxon>
        <taxon>Acidimicrobiales</taxon>
        <taxon>Microthrixaceae</taxon>
        <taxon>Candidatus Neomicrothrix</taxon>
    </lineage>
</organism>
<dbReference type="SUPFAM" id="SSF55961">
    <property type="entry name" value="Bet v1-like"/>
    <property type="match status" value="1"/>
</dbReference>
<evidence type="ECO:0000256" key="16">
    <source>
        <dbReference type="ARBA" id="ARBA00026095"/>
    </source>
</evidence>
<dbReference type="AlphaFoldDB" id="A0A936NCN8"/>
<dbReference type="GO" id="GO:0051537">
    <property type="term" value="F:2 iron, 2 sulfur cluster binding"/>
    <property type="evidence" value="ECO:0007669"/>
    <property type="project" value="UniProtKB-KW"/>
</dbReference>
<dbReference type="Proteomes" id="UP000727993">
    <property type="component" value="Unassembled WGS sequence"/>
</dbReference>
<dbReference type="EC" id="1.14.19.21" evidence="16"/>
<evidence type="ECO:0000256" key="17">
    <source>
        <dbReference type="ARBA" id="ARBA00030944"/>
    </source>
</evidence>
<evidence type="ECO:0000256" key="7">
    <source>
        <dbReference type="ARBA" id="ARBA00022963"/>
    </source>
</evidence>
<reference evidence="23 24" key="1">
    <citation type="submission" date="2020-10" db="EMBL/GenBank/DDBJ databases">
        <title>Connecting structure to function with the recovery of over 1000 high-quality activated sludge metagenome-assembled genomes encoding full-length rRNA genes using long-read sequencing.</title>
        <authorList>
            <person name="Singleton C.M."/>
            <person name="Petriglieri F."/>
            <person name="Kristensen J.M."/>
            <person name="Kirkegaard R.H."/>
            <person name="Michaelsen T.Y."/>
            <person name="Andersen M.H."/>
            <person name="Karst S.M."/>
            <person name="Dueholm M.S."/>
            <person name="Nielsen P.H."/>
            <person name="Albertsen M."/>
        </authorList>
    </citation>
    <scope>NUCLEOTIDE SEQUENCE [LARGE SCALE GENOMIC DNA]</scope>
    <source>
        <strain evidence="23">Lyne_18-Q3-R50-59_MAXAC.006</strain>
    </source>
</reference>
<dbReference type="Pfam" id="PF00355">
    <property type="entry name" value="Rieske"/>
    <property type="match status" value="1"/>
</dbReference>
<dbReference type="Pfam" id="PF19298">
    <property type="entry name" value="KshA_C"/>
    <property type="match status" value="1"/>
</dbReference>
<dbReference type="GO" id="GO:0046872">
    <property type="term" value="F:metal ion binding"/>
    <property type="evidence" value="ECO:0007669"/>
    <property type="project" value="UniProtKB-KW"/>
</dbReference>
<feature type="domain" description="Rieske" evidence="22">
    <location>
        <begin position="19"/>
        <end position="116"/>
    </location>
</feature>
<accession>A0A936NCN8</accession>
<dbReference type="InterPro" id="IPR036922">
    <property type="entry name" value="Rieske_2Fe-2S_sf"/>
</dbReference>
<keyword evidence="7" id="KW-0442">Lipid degradation</keyword>
<sequence>MVTGPIATTRSPFPVPYGWFTMAYSEQLKIGDVVPLEYFDRHLVLWRDNDGEAHVNDAFCPHLGAHLGHGGVVENCEIVCPFHGWRFDAEGHNTNIPYADRVNKREVATPYPTVERNGAIAAWYHPHDEPPSFELPEVEEFENTEEWTEPIRRSFTIEAPWQELAENGVDAAHFRYVHNTEMVPELERYDTDGYRSTMRSAQKFPTPRGVVDGRIDSDSWGPGFSITRFSGIIDTVLMGCNTPISANKCELQFSFVTRRMGDANFESTVGTAFADEVSRQVVEDKPIWENKAHLVRPALAPGDGPFMKFRKWASQFYVEPTESEAMVFPPSGSFPAEDERELTASKKFGTPDPAFKQ</sequence>
<dbReference type="PANTHER" id="PTHR21266">
    <property type="entry name" value="IRON-SULFUR DOMAIN CONTAINING PROTEIN"/>
    <property type="match status" value="1"/>
</dbReference>
<keyword evidence="10" id="KW-0408">Iron</keyword>
<dbReference type="Gene3D" id="2.102.10.10">
    <property type="entry name" value="Rieske [2Fe-2S] iron-sulphur domain"/>
    <property type="match status" value="1"/>
</dbReference>
<dbReference type="GO" id="GO:0004497">
    <property type="term" value="F:monooxygenase activity"/>
    <property type="evidence" value="ECO:0007669"/>
    <property type="project" value="UniProtKB-ARBA"/>
</dbReference>
<dbReference type="GO" id="GO:0016042">
    <property type="term" value="P:lipid catabolic process"/>
    <property type="evidence" value="ECO:0007669"/>
    <property type="project" value="UniProtKB-KW"/>
</dbReference>
<keyword evidence="13" id="KW-0443">Lipid metabolism</keyword>
<keyword evidence="9" id="KW-0560">Oxidoreductase</keyword>
<comment type="cofactor">
    <cofactor evidence="1">
        <name>Fe cation</name>
        <dbReference type="ChEBI" id="CHEBI:24875"/>
    </cofactor>
</comment>
<keyword evidence="8" id="KW-1133">Transmembrane helix</keyword>
<dbReference type="InterPro" id="IPR017941">
    <property type="entry name" value="Rieske_2Fe-2S"/>
</dbReference>
<keyword evidence="13" id="KW-0753">Steroid metabolism</keyword>
<evidence type="ECO:0000256" key="15">
    <source>
        <dbReference type="ARBA" id="ARBA00025729"/>
    </source>
</evidence>
<evidence type="ECO:0000256" key="21">
    <source>
        <dbReference type="SAM" id="MobiDB-lite"/>
    </source>
</evidence>
<dbReference type="PANTHER" id="PTHR21266:SF32">
    <property type="entry name" value="CHOLESTEROL 7-DESATURASE NVD"/>
    <property type="match status" value="1"/>
</dbReference>
<comment type="catalytic activity">
    <reaction evidence="20">
        <text>cholesterol + NADPH + O2 + H(+) = 7-dehydrocholesterol + NADP(+) + 2 H2O</text>
        <dbReference type="Rhea" id="RHEA:45024"/>
        <dbReference type="ChEBI" id="CHEBI:15377"/>
        <dbReference type="ChEBI" id="CHEBI:15378"/>
        <dbReference type="ChEBI" id="CHEBI:15379"/>
        <dbReference type="ChEBI" id="CHEBI:16113"/>
        <dbReference type="ChEBI" id="CHEBI:17759"/>
        <dbReference type="ChEBI" id="CHEBI:57783"/>
        <dbReference type="ChEBI" id="CHEBI:58349"/>
        <dbReference type="EC" id="1.14.19.21"/>
    </reaction>
    <physiologicalReaction direction="left-to-right" evidence="20">
        <dbReference type="Rhea" id="RHEA:45025"/>
    </physiologicalReaction>
</comment>
<evidence type="ECO:0000256" key="13">
    <source>
        <dbReference type="ARBA" id="ARBA00023221"/>
    </source>
</evidence>
<evidence type="ECO:0000313" key="24">
    <source>
        <dbReference type="Proteomes" id="UP000727993"/>
    </source>
</evidence>
<evidence type="ECO:0000256" key="1">
    <source>
        <dbReference type="ARBA" id="ARBA00001962"/>
    </source>
</evidence>
<evidence type="ECO:0000259" key="22">
    <source>
        <dbReference type="PROSITE" id="PS51296"/>
    </source>
</evidence>
<evidence type="ECO:0000256" key="4">
    <source>
        <dbReference type="ARBA" id="ARBA00022692"/>
    </source>
</evidence>
<dbReference type="GO" id="GO:0008203">
    <property type="term" value="P:cholesterol metabolic process"/>
    <property type="evidence" value="ECO:0007669"/>
    <property type="project" value="InterPro"/>
</dbReference>
<evidence type="ECO:0000313" key="23">
    <source>
        <dbReference type="EMBL" id="MBK9297887.1"/>
    </source>
</evidence>
<comment type="pathway">
    <text evidence="14">Steroid hormone biosynthesis; dafachronic acid biosynthesis.</text>
</comment>
<evidence type="ECO:0000256" key="2">
    <source>
        <dbReference type="ARBA" id="ARBA00004370"/>
    </source>
</evidence>
<evidence type="ECO:0000256" key="9">
    <source>
        <dbReference type="ARBA" id="ARBA00023002"/>
    </source>
</evidence>
<gene>
    <name evidence="23" type="ORF">IPN02_13855</name>
</gene>
<proteinExistence type="inferred from homology"/>
<evidence type="ECO:0000256" key="3">
    <source>
        <dbReference type="ARBA" id="ARBA00004972"/>
    </source>
</evidence>
<evidence type="ECO:0000256" key="20">
    <source>
        <dbReference type="ARBA" id="ARBA00049548"/>
    </source>
</evidence>
<evidence type="ECO:0000256" key="6">
    <source>
        <dbReference type="ARBA" id="ARBA00022723"/>
    </source>
</evidence>
<evidence type="ECO:0000256" key="8">
    <source>
        <dbReference type="ARBA" id="ARBA00022989"/>
    </source>
</evidence>
<dbReference type="GO" id="GO:0005737">
    <property type="term" value="C:cytoplasm"/>
    <property type="evidence" value="ECO:0007669"/>
    <property type="project" value="TreeGrafter"/>
</dbReference>
<keyword evidence="12" id="KW-0472">Membrane</keyword>
<comment type="catalytic activity">
    <reaction evidence="19">
        <text>cholesterol + NADH + O2 + H(+) = 7-dehydrocholesterol + NAD(+) + 2 H2O</text>
        <dbReference type="Rhea" id="RHEA:51644"/>
        <dbReference type="ChEBI" id="CHEBI:15377"/>
        <dbReference type="ChEBI" id="CHEBI:15378"/>
        <dbReference type="ChEBI" id="CHEBI:15379"/>
        <dbReference type="ChEBI" id="CHEBI:16113"/>
        <dbReference type="ChEBI" id="CHEBI:17759"/>
        <dbReference type="ChEBI" id="CHEBI:57540"/>
        <dbReference type="ChEBI" id="CHEBI:57945"/>
        <dbReference type="EC" id="1.14.19.21"/>
    </reaction>
    <physiologicalReaction direction="left-to-right" evidence="19">
        <dbReference type="Rhea" id="RHEA:51645"/>
    </physiologicalReaction>
</comment>
<evidence type="ECO:0000256" key="18">
    <source>
        <dbReference type="ARBA" id="ARBA00046982"/>
    </source>
</evidence>
<dbReference type="GO" id="GO:0016020">
    <property type="term" value="C:membrane"/>
    <property type="evidence" value="ECO:0007669"/>
    <property type="project" value="UniProtKB-SubCell"/>
</dbReference>
<dbReference type="SUPFAM" id="SSF50022">
    <property type="entry name" value="ISP domain"/>
    <property type="match status" value="1"/>
</dbReference>
<evidence type="ECO:0000256" key="19">
    <source>
        <dbReference type="ARBA" id="ARBA00047853"/>
    </source>
</evidence>
<comment type="subcellular location">
    <subcellularLocation>
        <location evidence="2">Membrane</location>
    </subcellularLocation>
</comment>
<evidence type="ECO:0000256" key="11">
    <source>
        <dbReference type="ARBA" id="ARBA00023014"/>
    </source>
</evidence>
<dbReference type="EMBL" id="JADJZA010000007">
    <property type="protein sequence ID" value="MBK9297887.1"/>
    <property type="molecule type" value="Genomic_DNA"/>
</dbReference>
<comment type="subunit">
    <text evidence="18">Homotrimer. The two-component system 3-ketosteroid-9-alpha-monooxygenase is composed of an oxygenase component KshA and a reductase component KshB.</text>
</comment>
<dbReference type="GO" id="GO:0170056">
    <property type="term" value="F:cholesterol 7-desaturase [NAD(P)H] activity"/>
    <property type="evidence" value="ECO:0007669"/>
    <property type="project" value="UniProtKB-EC"/>
</dbReference>
<evidence type="ECO:0000256" key="12">
    <source>
        <dbReference type="ARBA" id="ARBA00023136"/>
    </source>
</evidence>